<reference evidence="3" key="2">
    <citation type="submission" date="2017-01" db="EMBL/GenBank/DDBJ databases">
        <authorList>
            <person name="Mah S.A."/>
            <person name="Swanson W.J."/>
            <person name="Moy G.W."/>
            <person name="Vacquier V.D."/>
        </authorList>
    </citation>
    <scope>NUCLEOTIDE SEQUENCE [LARGE SCALE GENOMIC DNA]</scope>
    <source>
        <strain evidence="3">COL-18-3</strain>
    </source>
</reference>
<dbReference type="OrthoDB" id="407609at2759"/>
<organism evidence="3 4">
    <name type="scientific">Zancudomyces culisetae</name>
    <name type="common">Gut fungus</name>
    <name type="synonym">Smittium culisetae</name>
    <dbReference type="NCBI Taxonomy" id="1213189"/>
    <lineage>
        <taxon>Eukaryota</taxon>
        <taxon>Fungi</taxon>
        <taxon>Fungi incertae sedis</taxon>
        <taxon>Zoopagomycota</taxon>
        <taxon>Kickxellomycotina</taxon>
        <taxon>Harpellomycetes</taxon>
        <taxon>Harpellales</taxon>
        <taxon>Legeriomycetaceae</taxon>
        <taxon>Zancudomyces</taxon>
    </lineage>
</organism>
<dbReference type="InterPro" id="IPR029052">
    <property type="entry name" value="Metallo-depent_PP-like"/>
</dbReference>
<evidence type="ECO:0000259" key="1">
    <source>
        <dbReference type="SMART" id="SM01124"/>
    </source>
</evidence>
<reference evidence="4" key="1">
    <citation type="submission" date="2017-01" db="EMBL/GenBank/DDBJ databases">
        <authorList>
            <person name="Wang Y."/>
            <person name="White M."/>
            <person name="Kvist S."/>
            <person name="Moncalvo J.-M."/>
        </authorList>
    </citation>
    <scope>NUCLEOTIDE SEQUENCE [LARGE SCALE GENOMIC DNA]</scope>
    <source>
        <strain evidence="4">COL-18-3</strain>
    </source>
</reference>
<dbReference type="GO" id="GO:0000398">
    <property type="term" value="P:mRNA splicing, via spliceosome"/>
    <property type="evidence" value="ECO:0007669"/>
    <property type="project" value="TreeGrafter"/>
</dbReference>
<proteinExistence type="predicted"/>
<gene>
    <name evidence="3" type="ORF">AX774_g3139</name>
    <name evidence="2" type="ORF">AX774_g7939</name>
</gene>
<accession>A0A1R1PQX3</accession>
<dbReference type="Proteomes" id="UP000188320">
    <property type="component" value="Unassembled WGS sequence"/>
</dbReference>
<evidence type="ECO:0000313" key="2">
    <source>
        <dbReference type="EMBL" id="OMH78663.1"/>
    </source>
</evidence>
<dbReference type="PANTHER" id="PTHR12849:SF0">
    <property type="entry name" value="LARIAT DEBRANCHING ENZYME"/>
    <property type="match status" value="1"/>
</dbReference>
<dbReference type="PANTHER" id="PTHR12849">
    <property type="entry name" value="RNA LARIAT DEBRANCHING ENZYME"/>
    <property type="match status" value="1"/>
</dbReference>
<dbReference type="SUPFAM" id="SSF56300">
    <property type="entry name" value="Metallo-dependent phosphatases"/>
    <property type="match status" value="1"/>
</dbReference>
<dbReference type="EMBL" id="LSSK01000430">
    <property type="protein sequence ID" value="OMH83354.1"/>
    <property type="molecule type" value="Genomic_DNA"/>
</dbReference>
<dbReference type="GO" id="GO:0005634">
    <property type="term" value="C:nucleus"/>
    <property type="evidence" value="ECO:0007669"/>
    <property type="project" value="TreeGrafter"/>
</dbReference>
<dbReference type="AlphaFoldDB" id="A0A1R1PQX3"/>
<keyword evidence="4" id="KW-1185">Reference proteome</keyword>
<name>A0A1R1PQX3_ZANCU</name>
<protein>
    <submittedName>
        <fullName evidence="3">Lariat debranching enzyme</fullName>
    </submittedName>
</protein>
<comment type="caution">
    <text evidence="3">The sequence shown here is derived from an EMBL/GenBank/DDBJ whole genome shotgun (WGS) entry which is preliminary data.</text>
</comment>
<dbReference type="Pfam" id="PF05011">
    <property type="entry name" value="DBR1"/>
    <property type="match status" value="1"/>
</dbReference>
<sequence length="392" mass="45127">MAAPDKYKILGGFHKYYKGVENAPCMTLFVGGNHEASGYNRELHLGGWVAKNIYFMGYSNVLKYKGLKIGGISGIYMQHNYNNNYNETPAMFGKNSMHHVRKFEVEKLKQYRGDLDIFVSHDWPTLITDKRNGEKELATLLKIKPYFKQDIKKGELGSPVSNDILERLRPAWWFSSHLHVRHRVNVNWSGSSVEKNKDEINVSDSENENADKPYQMPQRKKTRFLALDKCLPGRKYLEIIDFELDEHTDVVDTLQYDTEWLAILKTLQKHIPSGDQILGKDLDPEAEKFWNNIGSDVMREIATEKDKLEQNSVSLMVPDNFSMIAPAVDGDFNENSRIPRGYAQRPYRESNMVGRPNTDSHLLGGGASKFYHNPQTELFCSKFDIPDIFKDY</sequence>
<dbReference type="EMBL" id="LSSK01001865">
    <property type="protein sequence ID" value="OMH78663.1"/>
    <property type="molecule type" value="Genomic_DNA"/>
</dbReference>
<dbReference type="SMART" id="SM01124">
    <property type="entry name" value="DBR1"/>
    <property type="match status" value="1"/>
</dbReference>
<evidence type="ECO:0000313" key="3">
    <source>
        <dbReference type="EMBL" id="OMH83354.1"/>
    </source>
</evidence>
<evidence type="ECO:0000313" key="4">
    <source>
        <dbReference type="Proteomes" id="UP000188320"/>
    </source>
</evidence>
<dbReference type="GO" id="GO:0008419">
    <property type="term" value="F:RNA lariat debranching enzyme activity"/>
    <property type="evidence" value="ECO:0007669"/>
    <property type="project" value="TreeGrafter"/>
</dbReference>
<dbReference type="InterPro" id="IPR007708">
    <property type="entry name" value="DBR1_C"/>
</dbReference>
<feature type="domain" description="Lariat debranching enzyme C-terminal" evidence="1">
    <location>
        <begin position="206"/>
        <end position="389"/>
    </location>
</feature>